<feature type="transmembrane region" description="Helical" evidence="1">
    <location>
        <begin position="62"/>
        <end position="84"/>
    </location>
</feature>
<feature type="transmembrane region" description="Helical" evidence="1">
    <location>
        <begin position="90"/>
        <end position="108"/>
    </location>
</feature>
<dbReference type="Pfam" id="PF20619">
    <property type="entry name" value="DUF6804"/>
    <property type="match status" value="1"/>
</dbReference>
<keyword evidence="3" id="KW-1185">Reference proteome</keyword>
<reference evidence="3" key="1">
    <citation type="journal article" date="2019" name="Int. J. Syst. Evol. Microbiol.">
        <title>The Global Catalogue of Microorganisms (GCM) 10K type strain sequencing project: providing services to taxonomists for standard genome sequencing and annotation.</title>
        <authorList>
            <consortium name="The Broad Institute Genomics Platform"/>
            <consortium name="The Broad Institute Genome Sequencing Center for Infectious Disease"/>
            <person name="Wu L."/>
            <person name="Ma J."/>
        </authorList>
    </citation>
    <scope>NUCLEOTIDE SEQUENCE [LARGE SCALE GENOMIC DNA]</scope>
    <source>
        <strain evidence="3">CGMCC 1.15480</strain>
    </source>
</reference>
<gene>
    <name evidence="2" type="ORF">GCM10011512_26250</name>
</gene>
<feature type="transmembrane region" description="Helical" evidence="1">
    <location>
        <begin position="12"/>
        <end position="31"/>
    </location>
</feature>
<keyword evidence="1" id="KW-0472">Membrane</keyword>
<evidence type="ECO:0008006" key="4">
    <source>
        <dbReference type="Google" id="ProtNLM"/>
    </source>
</evidence>
<protein>
    <recommendedName>
        <fullName evidence="4">Apolipoprotein N-acyltransferase</fullName>
    </recommendedName>
</protein>
<name>A0ABQ1PJ05_9MICC</name>
<evidence type="ECO:0000313" key="2">
    <source>
        <dbReference type="EMBL" id="GGC98036.1"/>
    </source>
</evidence>
<accession>A0ABQ1PJ05</accession>
<dbReference type="InterPro" id="IPR046548">
    <property type="entry name" value="DUF6804"/>
</dbReference>
<keyword evidence="1" id="KW-1133">Transmembrane helix</keyword>
<organism evidence="2 3">
    <name type="scientific">Tersicoccus solisilvae</name>
    <dbReference type="NCBI Taxonomy" id="1882339"/>
    <lineage>
        <taxon>Bacteria</taxon>
        <taxon>Bacillati</taxon>
        <taxon>Actinomycetota</taxon>
        <taxon>Actinomycetes</taxon>
        <taxon>Micrococcales</taxon>
        <taxon>Micrococcaceae</taxon>
        <taxon>Tersicoccus</taxon>
    </lineage>
</organism>
<evidence type="ECO:0000256" key="1">
    <source>
        <dbReference type="SAM" id="Phobius"/>
    </source>
</evidence>
<proteinExistence type="predicted"/>
<keyword evidence="1" id="KW-0812">Transmembrane</keyword>
<feature type="transmembrane region" description="Helical" evidence="1">
    <location>
        <begin position="37"/>
        <end position="57"/>
    </location>
</feature>
<dbReference type="Proteomes" id="UP000597761">
    <property type="component" value="Unassembled WGS sequence"/>
</dbReference>
<dbReference type="RefSeq" id="WP_188668874.1">
    <property type="nucleotide sequence ID" value="NZ_BMJI01000020.1"/>
</dbReference>
<evidence type="ECO:0000313" key="3">
    <source>
        <dbReference type="Proteomes" id="UP000597761"/>
    </source>
</evidence>
<sequence>MSKRGRVPSPYQRNAAAPGAVAAAALFLAPVLTGAGWGPVVLFLTAILAMIVGWFAVQAKQWWWVAVFALIAVVWNPVFPLSFAGPVWGAAQPTAAVVFLVAGVTIRVRRS</sequence>
<dbReference type="EMBL" id="BMJI01000020">
    <property type="protein sequence ID" value="GGC98036.1"/>
    <property type="molecule type" value="Genomic_DNA"/>
</dbReference>
<comment type="caution">
    <text evidence="2">The sequence shown here is derived from an EMBL/GenBank/DDBJ whole genome shotgun (WGS) entry which is preliminary data.</text>
</comment>